<dbReference type="Pfam" id="PF19821">
    <property type="entry name" value="Phage_capsid_2"/>
    <property type="match status" value="1"/>
</dbReference>
<dbReference type="EMBL" id="MT144747">
    <property type="protein sequence ID" value="QJH98674.1"/>
    <property type="molecule type" value="Genomic_DNA"/>
</dbReference>
<accession>A0A6M3XL24</accession>
<evidence type="ECO:0000313" key="1">
    <source>
        <dbReference type="EMBL" id="QJH98674.1"/>
    </source>
</evidence>
<dbReference type="InterPro" id="IPR045565">
    <property type="entry name" value="Phage_capsid_2"/>
</dbReference>
<proteinExistence type="predicted"/>
<protein>
    <submittedName>
        <fullName evidence="1">Putative capsid protein</fullName>
    </submittedName>
</protein>
<gene>
    <name evidence="1" type="ORF">TM448B01363_0006</name>
</gene>
<organism evidence="1">
    <name type="scientific">viral metagenome</name>
    <dbReference type="NCBI Taxonomy" id="1070528"/>
    <lineage>
        <taxon>unclassified sequences</taxon>
        <taxon>metagenomes</taxon>
        <taxon>organismal metagenomes</taxon>
    </lineage>
</organism>
<sequence length="289" mass="31522">MADTQSEIYAQAYGRNIMQLAQQKYAKLINYVFMRPNVTGKTFFQDRIGSWSMSVKGGRNVQTPNNDPSLSRRMGTLVDYHDARLLDRGDELRTISDPRSAYTIAAAGSLGRKIDDVILSAAVGTAYYGETGTSSVTHSNTVAVVTCGYPTLANVAAIKYAFDNADVEEEDRIMVITPLSLSNLLQVTAFTSADYAAVKALVRGEIDTFMGFKWITSTRVAQISGGNIDAGSYSCIAFQRFGVCLGMGAAPIVRTDERTDLSYSWQIYYELNIGGVRLEEARVVSGDTA</sequence>
<name>A0A6M3XL24_9ZZZZ</name>
<reference evidence="1" key="1">
    <citation type="submission" date="2020-03" db="EMBL/GenBank/DDBJ databases">
        <title>The deep terrestrial virosphere.</title>
        <authorList>
            <person name="Holmfeldt K."/>
            <person name="Nilsson E."/>
            <person name="Simone D."/>
            <person name="Lopez-Fernandez M."/>
            <person name="Wu X."/>
            <person name="de Brujin I."/>
            <person name="Lundin D."/>
            <person name="Andersson A."/>
            <person name="Bertilsson S."/>
            <person name="Dopson M."/>
        </authorList>
    </citation>
    <scope>NUCLEOTIDE SEQUENCE</scope>
    <source>
        <strain evidence="1">TM448B01363</strain>
    </source>
</reference>
<dbReference type="AlphaFoldDB" id="A0A6M3XL24"/>